<reference evidence="11 12" key="1">
    <citation type="submission" date="2017-07" db="EMBL/GenBank/DDBJ databases">
        <title>Complete genome sequence of Actinoalloteichus hoggarensis DSM 45943, type strain of Actinoalloteichus hoggarensis.</title>
        <authorList>
            <person name="Ruckert C."/>
            <person name="Nouioui I."/>
            <person name="Willmese J."/>
            <person name="van Wezel G."/>
            <person name="Klenk H.-P."/>
            <person name="Kalinowski J."/>
            <person name="Zotchev S.B."/>
        </authorList>
    </citation>
    <scope>NUCLEOTIDE SEQUENCE [LARGE SCALE GENOMIC DNA]</scope>
    <source>
        <strain evidence="11 12">DSM 45943</strain>
    </source>
</reference>
<evidence type="ECO:0000256" key="10">
    <source>
        <dbReference type="SAM" id="Phobius"/>
    </source>
</evidence>
<dbReference type="KEGG" id="ahg:AHOG_09715"/>
<feature type="region of interest" description="Disordered" evidence="9">
    <location>
        <begin position="1"/>
        <end position="32"/>
    </location>
</feature>
<evidence type="ECO:0000256" key="2">
    <source>
        <dbReference type="ARBA" id="ARBA00022448"/>
    </source>
</evidence>
<evidence type="ECO:0000256" key="6">
    <source>
        <dbReference type="ARBA" id="ARBA00022840"/>
    </source>
</evidence>
<dbReference type="InterPro" id="IPR003439">
    <property type="entry name" value="ABC_transporter-like_ATP-bd"/>
</dbReference>
<feature type="compositionally biased region" description="Polar residues" evidence="9">
    <location>
        <begin position="1"/>
        <end position="21"/>
    </location>
</feature>
<dbReference type="SMART" id="SM00382">
    <property type="entry name" value="AAA"/>
    <property type="match status" value="1"/>
</dbReference>
<evidence type="ECO:0000256" key="1">
    <source>
        <dbReference type="ARBA" id="ARBA00004651"/>
    </source>
</evidence>
<dbReference type="OrthoDB" id="9806127at2"/>
<proteinExistence type="predicted"/>
<organism evidence="11 12">
    <name type="scientific">Actinoalloteichus hoggarensis</name>
    <dbReference type="NCBI Taxonomy" id="1470176"/>
    <lineage>
        <taxon>Bacteria</taxon>
        <taxon>Bacillati</taxon>
        <taxon>Actinomycetota</taxon>
        <taxon>Actinomycetes</taxon>
        <taxon>Pseudonocardiales</taxon>
        <taxon>Pseudonocardiaceae</taxon>
        <taxon>Actinoalloteichus</taxon>
    </lineage>
</organism>
<evidence type="ECO:0000256" key="7">
    <source>
        <dbReference type="ARBA" id="ARBA00022989"/>
    </source>
</evidence>
<feature type="transmembrane region" description="Helical" evidence="10">
    <location>
        <begin position="49"/>
        <end position="67"/>
    </location>
</feature>
<dbReference type="AlphaFoldDB" id="A0A221W1C6"/>
<feature type="transmembrane region" description="Helical" evidence="10">
    <location>
        <begin position="87"/>
        <end position="113"/>
    </location>
</feature>
<comment type="subcellular location">
    <subcellularLocation>
        <location evidence="1">Cell membrane</location>
        <topology evidence="1">Multi-pass membrane protein</topology>
    </subcellularLocation>
</comment>
<dbReference type="PANTHER" id="PTHR43394">
    <property type="entry name" value="ATP-DEPENDENT PERMEASE MDL1, MITOCHONDRIAL"/>
    <property type="match status" value="1"/>
</dbReference>
<dbReference type="GO" id="GO:0005524">
    <property type="term" value="F:ATP binding"/>
    <property type="evidence" value="ECO:0007669"/>
    <property type="project" value="UniProtKB-KW"/>
</dbReference>
<dbReference type="SUPFAM" id="SSF52540">
    <property type="entry name" value="P-loop containing nucleoside triphosphate hydrolases"/>
    <property type="match status" value="1"/>
</dbReference>
<keyword evidence="8 10" id="KW-0472">Membrane</keyword>
<evidence type="ECO:0000313" key="11">
    <source>
        <dbReference type="EMBL" id="ASO19587.1"/>
    </source>
</evidence>
<dbReference type="InterPro" id="IPR036640">
    <property type="entry name" value="ABC1_TM_sf"/>
</dbReference>
<protein>
    <submittedName>
        <fullName evidence="11">Putative multidrug export ATP-binding/permease protein</fullName>
        <ecNumber evidence="11">3.6.3.-</ecNumber>
    </submittedName>
</protein>
<dbReference type="Gene3D" id="3.40.50.300">
    <property type="entry name" value="P-loop containing nucleotide triphosphate hydrolases"/>
    <property type="match status" value="1"/>
</dbReference>
<dbReference type="FunFam" id="3.40.50.300:FF:000854">
    <property type="entry name" value="Multidrug ABC transporter ATP-binding protein"/>
    <property type="match status" value="1"/>
</dbReference>
<sequence length="610" mass="65884">MTRNDSATRNGSATRSDSATTEAEPEARRGTPGSLRRLLRVHLRPHRRSAGLVVLFQLGQMLAMLYLPALNADIIDNGVIRGDTAYILRSGAVMLGVTLLQIACAAAGVFFAARTAMAVGRDIRAAVFDRVQEFSVREVGRFGAPSLITRTTNDVEQVQMLVLMGFVLMVPAPIMGIGGTLMALNQDVPLSGLLLFILPALVIVLLLIVSRMSPLARRMQERIDEVNRVAREQITGIRVIRAFVRDEHERERFAVANGELMHVSLRFGRLMALMMPAVMLIVEFSSVAAMWFGSHRISDGSMQFGALIAFLSYLMQILMAVMMATFAFMMTPRARVCAERVQEVLDTATSVTLPSNPTAPDGGRGQLELRDVDFGYPGAEEPVVRGVNLIARPGQTTAVIGSTGSGKTTLLNLIPRLADPTGGAVVINGVDVRELDRATLPGIVGLVPQKPYLFSGTVATNLRYGRPDATDADLWHALEVAQAAEFVAALPEGLDAPIGQGGSNVSGGQRQRLAIARVLVARPEIYLFDDSFSALDYATDAALRAALAREIKDATLVIVAQRVSTIRDADRIVVLDEGRVVGTGTHTELMAGNQTYREIVLSQLTEQEAS</sequence>
<dbReference type="InterPro" id="IPR039421">
    <property type="entry name" value="Type_1_exporter"/>
</dbReference>
<dbReference type="Pfam" id="PF00664">
    <property type="entry name" value="ABC_membrane"/>
    <property type="match status" value="1"/>
</dbReference>
<dbReference type="GO" id="GO:0005886">
    <property type="term" value="C:plasma membrane"/>
    <property type="evidence" value="ECO:0007669"/>
    <property type="project" value="UniProtKB-SubCell"/>
</dbReference>
<gene>
    <name evidence="11" type="ORF">AHOG_09715</name>
</gene>
<dbReference type="GO" id="GO:0016887">
    <property type="term" value="F:ATP hydrolysis activity"/>
    <property type="evidence" value="ECO:0007669"/>
    <property type="project" value="InterPro"/>
</dbReference>
<dbReference type="InterPro" id="IPR011527">
    <property type="entry name" value="ABC1_TM_dom"/>
</dbReference>
<dbReference type="CDD" id="cd18548">
    <property type="entry name" value="ABC_6TM_Tm287_like"/>
    <property type="match status" value="1"/>
</dbReference>
<evidence type="ECO:0000256" key="5">
    <source>
        <dbReference type="ARBA" id="ARBA00022741"/>
    </source>
</evidence>
<dbReference type="Pfam" id="PF00005">
    <property type="entry name" value="ABC_tran"/>
    <property type="match status" value="1"/>
</dbReference>
<dbReference type="Gene3D" id="1.20.1560.10">
    <property type="entry name" value="ABC transporter type 1, transmembrane domain"/>
    <property type="match status" value="1"/>
</dbReference>
<dbReference type="SUPFAM" id="SSF90123">
    <property type="entry name" value="ABC transporter transmembrane region"/>
    <property type="match status" value="1"/>
</dbReference>
<dbReference type="PROSITE" id="PS50929">
    <property type="entry name" value="ABC_TM1F"/>
    <property type="match status" value="1"/>
</dbReference>
<feature type="transmembrane region" description="Helical" evidence="10">
    <location>
        <begin position="304"/>
        <end position="330"/>
    </location>
</feature>
<dbReference type="EC" id="3.6.3.-" evidence="11"/>
<feature type="transmembrane region" description="Helical" evidence="10">
    <location>
        <begin position="270"/>
        <end position="292"/>
    </location>
</feature>
<dbReference type="RefSeq" id="WP_093941068.1">
    <property type="nucleotide sequence ID" value="NZ_CP022521.1"/>
</dbReference>
<keyword evidence="4 10" id="KW-0812">Transmembrane</keyword>
<keyword evidence="5" id="KW-0547">Nucleotide-binding</keyword>
<evidence type="ECO:0000256" key="4">
    <source>
        <dbReference type="ARBA" id="ARBA00022692"/>
    </source>
</evidence>
<dbReference type="Proteomes" id="UP000204221">
    <property type="component" value="Chromosome"/>
</dbReference>
<keyword evidence="12" id="KW-1185">Reference proteome</keyword>
<dbReference type="PROSITE" id="PS50893">
    <property type="entry name" value="ABC_TRANSPORTER_2"/>
    <property type="match status" value="1"/>
</dbReference>
<keyword evidence="11" id="KW-0378">Hydrolase</keyword>
<dbReference type="InterPro" id="IPR017871">
    <property type="entry name" value="ABC_transporter-like_CS"/>
</dbReference>
<keyword evidence="7 10" id="KW-1133">Transmembrane helix</keyword>
<evidence type="ECO:0000313" key="12">
    <source>
        <dbReference type="Proteomes" id="UP000204221"/>
    </source>
</evidence>
<evidence type="ECO:0000256" key="8">
    <source>
        <dbReference type="ARBA" id="ARBA00023136"/>
    </source>
</evidence>
<dbReference type="InterPro" id="IPR003593">
    <property type="entry name" value="AAA+_ATPase"/>
</dbReference>
<dbReference type="PROSITE" id="PS00211">
    <property type="entry name" value="ABC_TRANSPORTER_1"/>
    <property type="match status" value="1"/>
</dbReference>
<keyword evidence="2" id="KW-0813">Transport</keyword>
<feature type="transmembrane region" description="Helical" evidence="10">
    <location>
        <begin position="160"/>
        <end position="184"/>
    </location>
</feature>
<accession>A0A221W1C6</accession>
<dbReference type="InterPro" id="IPR027417">
    <property type="entry name" value="P-loop_NTPase"/>
</dbReference>
<dbReference type="FunFam" id="1.20.1560.10:FF:000040">
    <property type="entry name" value="Multidrug ABC transporter ATP-binding protein"/>
    <property type="match status" value="1"/>
</dbReference>
<name>A0A221W1C6_9PSEU</name>
<keyword evidence="3" id="KW-1003">Cell membrane</keyword>
<keyword evidence="6 11" id="KW-0067">ATP-binding</keyword>
<evidence type="ECO:0000256" key="9">
    <source>
        <dbReference type="SAM" id="MobiDB-lite"/>
    </source>
</evidence>
<dbReference type="EMBL" id="CP022521">
    <property type="protein sequence ID" value="ASO19587.1"/>
    <property type="molecule type" value="Genomic_DNA"/>
</dbReference>
<feature type="transmembrane region" description="Helical" evidence="10">
    <location>
        <begin position="190"/>
        <end position="209"/>
    </location>
</feature>
<dbReference type="PANTHER" id="PTHR43394:SF1">
    <property type="entry name" value="ATP-BINDING CASSETTE SUB-FAMILY B MEMBER 10, MITOCHONDRIAL"/>
    <property type="match status" value="1"/>
</dbReference>
<evidence type="ECO:0000256" key="3">
    <source>
        <dbReference type="ARBA" id="ARBA00022475"/>
    </source>
</evidence>
<dbReference type="GO" id="GO:0015421">
    <property type="term" value="F:ABC-type oligopeptide transporter activity"/>
    <property type="evidence" value="ECO:0007669"/>
    <property type="project" value="TreeGrafter"/>
</dbReference>